<comment type="function">
    <text evidence="5">One of the proteins required for the normal export of preproteins out of the cell cytoplasm. It is a molecular chaperone that binds to a subset of precursor proteins, maintaining them in a translocation-competent state. It also specifically binds to its receptor SecA.</text>
</comment>
<dbReference type="PANTHER" id="PTHR36918">
    <property type="match status" value="1"/>
</dbReference>
<organism evidence="6 7">
    <name type="scientific">Solilutibacter oculi</name>
    <dbReference type="NCBI Taxonomy" id="2698682"/>
    <lineage>
        <taxon>Bacteria</taxon>
        <taxon>Pseudomonadati</taxon>
        <taxon>Pseudomonadota</taxon>
        <taxon>Gammaproteobacteria</taxon>
        <taxon>Lysobacterales</taxon>
        <taxon>Lysobacteraceae</taxon>
        <taxon>Solilutibacter</taxon>
    </lineage>
</organism>
<evidence type="ECO:0000256" key="4">
    <source>
        <dbReference type="ARBA" id="ARBA00023010"/>
    </source>
</evidence>
<comment type="similarity">
    <text evidence="1 5">Belongs to the SecB family.</text>
</comment>
<keyword evidence="5" id="KW-0143">Chaperone</keyword>
<dbReference type="NCBIfam" id="TIGR00809">
    <property type="entry name" value="secB"/>
    <property type="match status" value="1"/>
</dbReference>
<dbReference type="OrthoDB" id="9795145at2"/>
<dbReference type="KEGG" id="lue:DCD74_09705"/>
<dbReference type="NCBIfam" id="NF004393">
    <property type="entry name" value="PRK05751.1-4"/>
    <property type="match status" value="1"/>
</dbReference>
<evidence type="ECO:0000256" key="1">
    <source>
        <dbReference type="ARBA" id="ARBA00009990"/>
    </source>
</evidence>
<dbReference type="InterPro" id="IPR035958">
    <property type="entry name" value="SecB-like_sf"/>
</dbReference>
<keyword evidence="7" id="KW-1185">Reference proteome</keyword>
<evidence type="ECO:0000313" key="6">
    <source>
        <dbReference type="EMBL" id="AXA84917.1"/>
    </source>
</evidence>
<accession>A0A344J7A7</accession>
<dbReference type="HAMAP" id="MF_00821">
    <property type="entry name" value="SecB"/>
    <property type="match status" value="1"/>
</dbReference>
<evidence type="ECO:0000256" key="5">
    <source>
        <dbReference type="HAMAP-Rule" id="MF_00821"/>
    </source>
</evidence>
<gene>
    <name evidence="5" type="primary">secB</name>
    <name evidence="6" type="ORF">DCD74_09705</name>
</gene>
<dbReference type="RefSeq" id="WP_112927129.1">
    <property type="nucleotide sequence ID" value="NZ_CP029556.1"/>
</dbReference>
<comment type="subcellular location">
    <subcellularLocation>
        <location evidence="5">Cytoplasm</location>
    </subcellularLocation>
</comment>
<dbReference type="GO" id="GO:0051262">
    <property type="term" value="P:protein tetramerization"/>
    <property type="evidence" value="ECO:0007669"/>
    <property type="project" value="InterPro"/>
</dbReference>
<name>A0A344J7A7_9GAMM</name>
<dbReference type="GO" id="GO:0015031">
    <property type="term" value="P:protein transport"/>
    <property type="evidence" value="ECO:0007669"/>
    <property type="project" value="UniProtKB-UniRule"/>
</dbReference>
<dbReference type="GO" id="GO:0005737">
    <property type="term" value="C:cytoplasm"/>
    <property type="evidence" value="ECO:0007669"/>
    <property type="project" value="UniProtKB-SubCell"/>
</dbReference>
<evidence type="ECO:0000313" key="7">
    <source>
        <dbReference type="Proteomes" id="UP000251842"/>
    </source>
</evidence>
<dbReference type="Gene3D" id="3.10.420.10">
    <property type="entry name" value="SecB-like"/>
    <property type="match status" value="1"/>
</dbReference>
<proteinExistence type="inferred from homology"/>
<dbReference type="Pfam" id="PF02556">
    <property type="entry name" value="SecB"/>
    <property type="match status" value="1"/>
</dbReference>
<keyword evidence="4 5" id="KW-0811">Translocation</keyword>
<protein>
    <recommendedName>
        <fullName evidence="5">Protein-export protein SecB</fullName>
    </recommendedName>
</protein>
<dbReference type="AlphaFoldDB" id="A0A344J7A7"/>
<dbReference type="GO" id="GO:0006457">
    <property type="term" value="P:protein folding"/>
    <property type="evidence" value="ECO:0007669"/>
    <property type="project" value="UniProtKB-UniRule"/>
</dbReference>
<dbReference type="PANTHER" id="PTHR36918:SF1">
    <property type="entry name" value="PROTEIN-EXPORT PROTEIN SECB"/>
    <property type="match status" value="1"/>
</dbReference>
<comment type="subunit">
    <text evidence="5">Homotetramer, a dimer of dimers. One homotetramer interacts with 1 SecA dimer.</text>
</comment>
<dbReference type="SUPFAM" id="SSF54611">
    <property type="entry name" value="SecB-like"/>
    <property type="match status" value="1"/>
</dbReference>
<keyword evidence="5" id="KW-0963">Cytoplasm</keyword>
<keyword evidence="3 5" id="KW-0653">Protein transport</keyword>
<dbReference type="EMBL" id="CP029556">
    <property type="protein sequence ID" value="AXA84917.1"/>
    <property type="molecule type" value="Genomic_DNA"/>
</dbReference>
<sequence>MSEDIANGAAAPIDEAAQGASFSVEKIYTRDVSFESPNAPAVFNEQTQPELSMNLNQRVTQLNDNAFEVVLGVTLTCKAGEKTAYLAEVQQAGIFGLAGFDPAGLDAMLGAQCPAILYPYARAAISDLVGNGGFPPFQLQPINFDALYAEGLRQRAMQQEGGDALQAGTETVGNA</sequence>
<evidence type="ECO:0000256" key="2">
    <source>
        <dbReference type="ARBA" id="ARBA00022448"/>
    </source>
</evidence>
<dbReference type="InterPro" id="IPR003708">
    <property type="entry name" value="SecB"/>
</dbReference>
<dbReference type="Proteomes" id="UP000251842">
    <property type="component" value="Chromosome"/>
</dbReference>
<reference evidence="7" key="1">
    <citation type="submission" date="2018-05" db="EMBL/GenBank/DDBJ databases">
        <title>Luteimonas pekinense sp. nov., isolated from human Meibomian gland secretions, Beijing, China.</title>
        <authorList>
            <person name="Wen T."/>
            <person name="Bai H."/>
            <person name="Lv H."/>
        </authorList>
    </citation>
    <scope>NUCLEOTIDE SEQUENCE [LARGE SCALE GENOMIC DNA]</scope>
    <source>
        <strain evidence="7">83-4</strain>
    </source>
</reference>
<dbReference type="GO" id="GO:0051082">
    <property type="term" value="F:unfolded protein binding"/>
    <property type="evidence" value="ECO:0007669"/>
    <property type="project" value="InterPro"/>
</dbReference>
<evidence type="ECO:0000256" key="3">
    <source>
        <dbReference type="ARBA" id="ARBA00022927"/>
    </source>
</evidence>
<dbReference type="PRINTS" id="PR01594">
    <property type="entry name" value="SECBCHAPRONE"/>
</dbReference>
<keyword evidence="2 5" id="KW-0813">Transport</keyword>
<dbReference type="NCBIfam" id="NF004391">
    <property type="entry name" value="PRK05751.1-2"/>
    <property type="match status" value="1"/>
</dbReference>